<dbReference type="InterPro" id="IPR001509">
    <property type="entry name" value="Epimerase_deHydtase"/>
</dbReference>
<evidence type="ECO:0000256" key="2">
    <source>
        <dbReference type="ARBA" id="ARBA00023241"/>
    </source>
</evidence>
<keyword evidence="11" id="KW-1185">Reference proteome</keyword>
<evidence type="ECO:0000256" key="7">
    <source>
        <dbReference type="ARBA" id="ARBA00048870"/>
    </source>
</evidence>
<dbReference type="FunFam" id="3.40.50.720:FF:000085">
    <property type="entry name" value="Dihydroflavonol reductase"/>
    <property type="match status" value="1"/>
</dbReference>
<comment type="similarity">
    <text evidence="3">Belongs to the NAD(P)-dependent epimerase/dehydratase family. Dihydroflavonol-4-reductase subfamily.</text>
</comment>
<evidence type="ECO:0000313" key="11">
    <source>
        <dbReference type="Proteomes" id="UP001497457"/>
    </source>
</evidence>
<dbReference type="EC" id="1.1.1.219" evidence="5"/>
<keyword evidence="1" id="KW-0560">Oxidoreductase</keyword>
<dbReference type="PANTHER" id="PTHR10366">
    <property type="entry name" value="NAD DEPENDENT EPIMERASE/DEHYDRATASE"/>
    <property type="match status" value="1"/>
</dbReference>
<dbReference type="InterPro" id="IPR050425">
    <property type="entry name" value="NAD(P)_dehydrat-like"/>
</dbReference>
<dbReference type="GO" id="GO:0047890">
    <property type="term" value="F:flavanone 4-reductase activity"/>
    <property type="evidence" value="ECO:0007669"/>
    <property type="project" value="UniProtKB-EC"/>
</dbReference>
<comment type="catalytic activity">
    <reaction evidence="7">
        <text>(2S)-flavan-4-ol + NADP(+) = (2S)-flavanone + NADPH + H(+)</text>
        <dbReference type="Rhea" id="RHEA:11228"/>
        <dbReference type="ChEBI" id="CHEBI:15378"/>
        <dbReference type="ChEBI" id="CHEBI:15605"/>
        <dbReference type="ChEBI" id="CHEBI:15606"/>
        <dbReference type="ChEBI" id="CHEBI:57783"/>
        <dbReference type="ChEBI" id="CHEBI:58349"/>
        <dbReference type="EC" id="1.1.1.234"/>
    </reaction>
</comment>
<dbReference type="CDD" id="cd08958">
    <property type="entry name" value="FR_SDR_e"/>
    <property type="match status" value="1"/>
</dbReference>
<evidence type="ECO:0000256" key="8">
    <source>
        <dbReference type="ARBA" id="ARBA00049132"/>
    </source>
</evidence>
<evidence type="ECO:0000256" key="4">
    <source>
        <dbReference type="ARBA" id="ARBA00039055"/>
    </source>
</evidence>
<dbReference type="GO" id="GO:0045552">
    <property type="term" value="F:dihydroflavanol 4-reductase activity"/>
    <property type="evidence" value="ECO:0007669"/>
    <property type="project" value="UniProtKB-EC"/>
</dbReference>
<accession>A0ABC8YUQ8</accession>
<dbReference type="PANTHER" id="PTHR10366:SF564">
    <property type="entry name" value="STEROL-4-ALPHA-CARBOXYLATE 3-DEHYDROGENASE, DECARBOXYLATING"/>
    <property type="match status" value="1"/>
</dbReference>
<comment type="catalytic activity">
    <reaction evidence="8">
        <text>a (2R,3S,4S)-leucoanthocyanidin + NADP(+) = a (2R,3R)-dihydroflavonol + NADPH + H(+)</text>
        <dbReference type="Rhea" id="RHEA:54444"/>
        <dbReference type="ChEBI" id="CHEBI:15378"/>
        <dbReference type="ChEBI" id="CHEBI:57783"/>
        <dbReference type="ChEBI" id="CHEBI:58349"/>
        <dbReference type="ChEBI" id="CHEBI:138176"/>
        <dbReference type="ChEBI" id="CHEBI:138188"/>
        <dbReference type="EC" id="1.1.1.219"/>
    </reaction>
</comment>
<dbReference type="GO" id="GO:0009813">
    <property type="term" value="P:flavonoid biosynthetic process"/>
    <property type="evidence" value="ECO:0007669"/>
    <property type="project" value="UniProtKB-KW"/>
</dbReference>
<dbReference type="EMBL" id="OZ075127">
    <property type="protein sequence ID" value="CAL4948559.1"/>
    <property type="molecule type" value="Genomic_DNA"/>
</dbReference>
<name>A0ABC8YUQ8_9POAL</name>
<dbReference type="Pfam" id="PF01370">
    <property type="entry name" value="Epimerase"/>
    <property type="match status" value="1"/>
</dbReference>
<keyword evidence="2" id="KW-0284">Flavonoid biosynthesis</keyword>
<protein>
    <recommendedName>
        <fullName evidence="6">Flavanone 4-reductase</fullName>
        <ecNumber evidence="5">1.1.1.219</ecNumber>
        <ecNumber evidence="4">1.1.1.234</ecNumber>
    </recommendedName>
</protein>
<dbReference type="Gene3D" id="3.40.50.720">
    <property type="entry name" value="NAD(P)-binding Rossmann-like Domain"/>
    <property type="match status" value="1"/>
</dbReference>
<evidence type="ECO:0000259" key="9">
    <source>
        <dbReference type="Pfam" id="PF01370"/>
    </source>
</evidence>
<dbReference type="AlphaFoldDB" id="A0ABC8YUQ8"/>
<dbReference type="SUPFAM" id="SSF51735">
    <property type="entry name" value="NAD(P)-binding Rossmann-fold domains"/>
    <property type="match status" value="1"/>
</dbReference>
<evidence type="ECO:0000256" key="5">
    <source>
        <dbReference type="ARBA" id="ARBA00039057"/>
    </source>
</evidence>
<dbReference type="InterPro" id="IPR036291">
    <property type="entry name" value="NAD(P)-bd_dom_sf"/>
</dbReference>
<reference evidence="11" key="1">
    <citation type="submission" date="2024-06" db="EMBL/GenBank/DDBJ databases">
        <authorList>
            <person name="Ryan C."/>
        </authorList>
    </citation>
    <scope>NUCLEOTIDE SEQUENCE [LARGE SCALE GENOMIC DNA]</scope>
</reference>
<sequence>MGEVAVKGEAMEQGGATAKGPVVVTGASGFLGSWLVMKLLQAGYTVRATVRDPTNVTKTKPLLDLPGATERLSIWKADLAEDGSFDDAIKGCTGVFHVATPMDFESKDPENEVIKPTVEGMLSIMRACKEAGTVRRVVFTSSAGTVNIEERQRPVYDHDNWSDVDFCRRVKMTGWMYFVSKSLAEKAAMAYAAEHGLDLISIIPTLVVGPFLSAAMPPSLVTALALVTGNEAHYSILKQVQFVHLDDLCDAEIFLFEHPEAAGRYVCSSHDATIHGLAAMLRERYPEYAIPERFPGIDDGDLQPVHFSSKKLLDHGFEFRYTVEDMFDAAIRTCREKGLIPLATAGGDGSASISVPAPPGEADVALASLARDAPAIGA</sequence>
<reference evidence="10 11" key="2">
    <citation type="submission" date="2024-10" db="EMBL/GenBank/DDBJ databases">
        <authorList>
            <person name="Ryan C."/>
        </authorList>
    </citation>
    <scope>NUCLEOTIDE SEQUENCE [LARGE SCALE GENOMIC DNA]</scope>
</reference>
<proteinExistence type="inferred from homology"/>
<dbReference type="Proteomes" id="UP001497457">
    <property type="component" value="Chromosome 17b"/>
</dbReference>
<evidence type="ECO:0000313" key="10">
    <source>
        <dbReference type="EMBL" id="CAL4948559.1"/>
    </source>
</evidence>
<organism evidence="10 11">
    <name type="scientific">Urochloa decumbens</name>
    <dbReference type="NCBI Taxonomy" id="240449"/>
    <lineage>
        <taxon>Eukaryota</taxon>
        <taxon>Viridiplantae</taxon>
        <taxon>Streptophyta</taxon>
        <taxon>Embryophyta</taxon>
        <taxon>Tracheophyta</taxon>
        <taxon>Spermatophyta</taxon>
        <taxon>Magnoliopsida</taxon>
        <taxon>Liliopsida</taxon>
        <taxon>Poales</taxon>
        <taxon>Poaceae</taxon>
        <taxon>PACMAD clade</taxon>
        <taxon>Panicoideae</taxon>
        <taxon>Panicodae</taxon>
        <taxon>Paniceae</taxon>
        <taxon>Melinidinae</taxon>
        <taxon>Urochloa</taxon>
    </lineage>
</organism>
<evidence type="ECO:0000256" key="3">
    <source>
        <dbReference type="ARBA" id="ARBA00023445"/>
    </source>
</evidence>
<dbReference type="EC" id="1.1.1.234" evidence="4"/>
<evidence type="ECO:0000256" key="6">
    <source>
        <dbReference type="ARBA" id="ARBA00042087"/>
    </source>
</evidence>
<gene>
    <name evidence="10" type="ORF">URODEC1_LOCUS37469</name>
</gene>
<feature type="domain" description="NAD-dependent epimerase/dehydratase" evidence="9">
    <location>
        <begin position="22"/>
        <end position="262"/>
    </location>
</feature>
<evidence type="ECO:0000256" key="1">
    <source>
        <dbReference type="ARBA" id="ARBA00023002"/>
    </source>
</evidence>